<dbReference type="Proteomes" id="UP001159427">
    <property type="component" value="Unassembled WGS sequence"/>
</dbReference>
<comment type="caution">
    <text evidence="1">The sequence shown here is derived from an EMBL/GenBank/DDBJ whole genome shotgun (WGS) entry which is preliminary data.</text>
</comment>
<feature type="non-terminal residue" evidence="1">
    <location>
        <position position="1"/>
    </location>
</feature>
<sequence>ILSAWTYYCTGPHLFSQRFIVQSHCESLHLHSKLRNMPQRQTRETALHIDWAERDAREFSKTGKKHGEELRPLKEQSLRTCTEVCGQNTVGIGRSCAKICLADVYDPSAPHRQTFRPAKHIQGSTTAYTLKTCLSVKQSLARRAHRLIIEALIRQAITRQGLRIKTNWFINSVAVTAADLSVSGVIPKMFVYDAKLGSSGDI</sequence>
<evidence type="ECO:0000313" key="1">
    <source>
        <dbReference type="EMBL" id="CAH3032531.1"/>
    </source>
</evidence>
<accession>A0ABN8MP62</accession>
<name>A0ABN8MP62_9CNID</name>
<dbReference type="EMBL" id="CALNXI010000680">
    <property type="protein sequence ID" value="CAH3032531.1"/>
    <property type="molecule type" value="Genomic_DNA"/>
</dbReference>
<gene>
    <name evidence="1" type="ORF">PEVE_00039086</name>
</gene>
<proteinExistence type="predicted"/>
<reference evidence="1 2" key="1">
    <citation type="submission" date="2022-05" db="EMBL/GenBank/DDBJ databases">
        <authorList>
            <consortium name="Genoscope - CEA"/>
            <person name="William W."/>
        </authorList>
    </citation>
    <scope>NUCLEOTIDE SEQUENCE [LARGE SCALE GENOMIC DNA]</scope>
</reference>
<protein>
    <submittedName>
        <fullName evidence="1">Uncharacterized protein</fullName>
    </submittedName>
</protein>
<evidence type="ECO:0000313" key="2">
    <source>
        <dbReference type="Proteomes" id="UP001159427"/>
    </source>
</evidence>
<organism evidence="1 2">
    <name type="scientific">Porites evermanni</name>
    <dbReference type="NCBI Taxonomy" id="104178"/>
    <lineage>
        <taxon>Eukaryota</taxon>
        <taxon>Metazoa</taxon>
        <taxon>Cnidaria</taxon>
        <taxon>Anthozoa</taxon>
        <taxon>Hexacorallia</taxon>
        <taxon>Scleractinia</taxon>
        <taxon>Fungiina</taxon>
        <taxon>Poritidae</taxon>
        <taxon>Porites</taxon>
    </lineage>
</organism>
<keyword evidence="2" id="KW-1185">Reference proteome</keyword>